<comment type="caution">
    <text evidence="1">The sequence shown here is derived from an EMBL/GenBank/DDBJ whole genome shotgun (WGS) entry which is preliminary data.</text>
</comment>
<gene>
    <name evidence="1" type="ORF">ACFOKA_14595</name>
</gene>
<proteinExistence type="predicted"/>
<reference evidence="2" key="1">
    <citation type="journal article" date="2019" name="Int. J. Syst. Evol. Microbiol.">
        <title>The Global Catalogue of Microorganisms (GCM) 10K type strain sequencing project: providing services to taxonomists for standard genome sequencing and annotation.</title>
        <authorList>
            <consortium name="The Broad Institute Genomics Platform"/>
            <consortium name="The Broad Institute Genome Sequencing Center for Infectious Disease"/>
            <person name="Wu L."/>
            <person name="Ma J."/>
        </authorList>
    </citation>
    <scope>NUCLEOTIDE SEQUENCE [LARGE SCALE GENOMIC DNA]</scope>
    <source>
        <strain evidence="2">KCTC 62164</strain>
    </source>
</reference>
<dbReference type="SUPFAM" id="SSF51905">
    <property type="entry name" value="FAD/NAD(P)-binding domain"/>
    <property type="match status" value="1"/>
</dbReference>
<keyword evidence="2" id="KW-1185">Reference proteome</keyword>
<evidence type="ECO:0000313" key="1">
    <source>
        <dbReference type="EMBL" id="MFC3053141.1"/>
    </source>
</evidence>
<protein>
    <submittedName>
        <fullName evidence="1">NAD(P)-binding protein</fullName>
    </submittedName>
</protein>
<sequence>MKKLGNIDRREFLSGVAAASVLVATPGITTGLLADPVSKWVYPPAKTGLRGTHEGSFEAAHQVAWAGEQFERPQEITDKPYDMVIVGAGISGLSAAVMAQEKLGSKARILLLDNHDDFGGHAKRNEFTVDGKKLIGYGGSQSIDTPSHYSPVAASFLKKLTIDVEKFYRYYDRSYYSRRHLGDALYLNAKTYGVDSLYVRRDNGGYNGFWNWDNTEQKAELAAVIQDMPLSSTDKTALTKLFIDRIDWLAEMSLEEKKAYLRSHSFESCLRDNLGLSDKALHILRVQSYGLWGLGWDAISGLEVYRMGDPATFGLGLDDAHVETSYGDDPYIFHFPDGNASIARLCVAKLIPDAIGDVDMDSVVPATVHYDRLDRDSNAVRIRLSSIAVDARNTADGVEVTYVRDGKTEKIAARYGIMACWNNILPHIMPEMAAPQKEALKYAEKVPLVYTNVALRNWRAFEKAGVSSFFAPGNLITSGSLDFPVSMGGYLFPHTSDEPIVMHMLHVPTRRGLPSRQQHREGRHDLLALTFEDYEADIVSLLDGGFGTHGLDVERDIAAITVNRWPHGYAYEYNELFDPIGWGPKQGPHVKGRETIGNLAIANADASAYAYVNGAIDAADRALASLL</sequence>
<dbReference type="InterPro" id="IPR036188">
    <property type="entry name" value="FAD/NAD-bd_sf"/>
</dbReference>
<dbReference type="Gene3D" id="3.50.50.60">
    <property type="entry name" value="FAD/NAD(P)-binding domain"/>
    <property type="match status" value="1"/>
</dbReference>
<dbReference type="InterPro" id="IPR006311">
    <property type="entry name" value="TAT_signal"/>
</dbReference>
<accession>A0ABV7D8H6</accession>
<evidence type="ECO:0000313" key="2">
    <source>
        <dbReference type="Proteomes" id="UP001595444"/>
    </source>
</evidence>
<organism evidence="1 2">
    <name type="scientific">Kordiimonas pumila</name>
    <dbReference type="NCBI Taxonomy" id="2161677"/>
    <lineage>
        <taxon>Bacteria</taxon>
        <taxon>Pseudomonadati</taxon>
        <taxon>Pseudomonadota</taxon>
        <taxon>Alphaproteobacteria</taxon>
        <taxon>Kordiimonadales</taxon>
        <taxon>Kordiimonadaceae</taxon>
        <taxon>Kordiimonas</taxon>
    </lineage>
</organism>
<dbReference type="EMBL" id="JBHRSL010000010">
    <property type="protein sequence ID" value="MFC3053141.1"/>
    <property type="molecule type" value="Genomic_DNA"/>
</dbReference>
<dbReference type="Proteomes" id="UP001595444">
    <property type="component" value="Unassembled WGS sequence"/>
</dbReference>
<dbReference type="RefSeq" id="WP_194213046.1">
    <property type="nucleotide sequence ID" value="NZ_CP061205.1"/>
</dbReference>
<dbReference type="PROSITE" id="PS51318">
    <property type="entry name" value="TAT"/>
    <property type="match status" value="1"/>
</dbReference>
<name>A0ABV7D8H6_9PROT</name>
<dbReference type="Pfam" id="PF13450">
    <property type="entry name" value="NAD_binding_8"/>
    <property type="match status" value="1"/>
</dbReference>